<dbReference type="EMBL" id="SDHX01000002">
    <property type="protein sequence ID" value="RXK53135.1"/>
    <property type="molecule type" value="Genomic_DNA"/>
</dbReference>
<evidence type="ECO:0000256" key="1">
    <source>
        <dbReference type="SAM" id="Phobius"/>
    </source>
</evidence>
<feature type="transmembrane region" description="Helical" evidence="1">
    <location>
        <begin position="147"/>
        <end position="176"/>
    </location>
</feature>
<evidence type="ECO:0000313" key="2">
    <source>
        <dbReference type="EMBL" id="RXK53135.1"/>
    </source>
</evidence>
<feature type="transmembrane region" description="Helical" evidence="1">
    <location>
        <begin position="83"/>
        <end position="105"/>
    </location>
</feature>
<protein>
    <submittedName>
        <fullName evidence="2">Uncharacterized protein</fullName>
    </submittedName>
</protein>
<proteinExistence type="predicted"/>
<dbReference type="Proteomes" id="UP000290218">
    <property type="component" value="Unassembled WGS sequence"/>
</dbReference>
<keyword evidence="1" id="KW-0812">Transmembrane</keyword>
<keyword evidence="1" id="KW-0472">Membrane</keyword>
<keyword evidence="3" id="KW-1185">Reference proteome</keyword>
<accession>A0A4Q1C4D4</accession>
<organism evidence="2 3">
    <name type="scientific">Oleiharenicola lentus</name>
    <dbReference type="NCBI Taxonomy" id="2508720"/>
    <lineage>
        <taxon>Bacteria</taxon>
        <taxon>Pseudomonadati</taxon>
        <taxon>Verrucomicrobiota</taxon>
        <taxon>Opitutia</taxon>
        <taxon>Opitutales</taxon>
        <taxon>Opitutaceae</taxon>
        <taxon>Oleiharenicola</taxon>
    </lineage>
</organism>
<dbReference type="RefSeq" id="WP_129048723.1">
    <property type="nucleotide sequence ID" value="NZ_SDHX01000002.1"/>
</dbReference>
<feature type="transmembrane region" description="Helical" evidence="1">
    <location>
        <begin position="43"/>
        <end position="63"/>
    </location>
</feature>
<keyword evidence="1" id="KW-1133">Transmembrane helix</keyword>
<name>A0A4Q1C4D4_9BACT</name>
<feature type="transmembrane region" description="Helical" evidence="1">
    <location>
        <begin position="111"/>
        <end position="135"/>
    </location>
</feature>
<evidence type="ECO:0000313" key="3">
    <source>
        <dbReference type="Proteomes" id="UP000290218"/>
    </source>
</evidence>
<sequence length="195" mass="20933">MKPLFESEAFQAELPGWTLRGVLCAANSAFWAWMMGFQAPAEIAGMVAGVAFWVAVFAGVCVWNPQSRRWRRTEIVAALKWAAWIKIGLSAGGWLVFAGASAVSAPDLSPIAMFGMVDMLLGMAALAVVAFMAGLSDPARVAAMDSFGWTALTTVVEGVLMALVIVAIAVVVWLVWRGWDACRQDRALSPVRNPD</sequence>
<dbReference type="AlphaFoldDB" id="A0A4Q1C4D4"/>
<comment type="caution">
    <text evidence="2">The sequence shown here is derived from an EMBL/GenBank/DDBJ whole genome shotgun (WGS) entry which is preliminary data.</text>
</comment>
<gene>
    <name evidence="2" type="ORF">ESB00_15620</name>
</gene>
<reference evidence="2 3" key="1">
    <citation type="submission" date="2019-01" db="EMBL/GenBank/DDBJ databases">
        <title>Lacunisphaera sp. strain TWA-58.</title>
        <authorList>
            <person name="Chen W.-M."/>
        </authorList>
    </citation>
    <scope>NUCLEOTIDE SEQUENCE [LARGE SCALE GENOMIC DNA]</scope>
    <source>
        <strain evidence="2 3">TWA-58</strain>
    </source>
</reference>